<dbReference type="AlphaFoldDB" id="A0A2K2D925"/>
<dbReference type="Gramene" id="PNT70786">
    <property type="protein sequence ID" value="PNT70786"/>
    <property type="gene ID" value="BRADI_2g17908v3"/>
</dbReference>
<dbReference type="Proteomes" id="UP000008810">
    <property type="component" value="Chromosome 2"/>
</dbReference>
<dbReference type="EMBL" id="CM000881">
    <property type="protein sequence ID" value="PNT70786.1"/>
    <property type="molecule type" value="Genomic_DNA"/>
</dbReference>
<dbReference type="InParanoid" id="A0A2K2D925"/>
<protein>
    <submittedName>
        <fullName evidence="1 2">Uncharacterized protein</fullName>
    </submittedName>
</protein>
<evidence type="ECO:0000313" key="3">
    <source>
        <dbReference type="Proteomes" id="UP000008810"/>
    </source>
</evidence>
<keyword evidence="3" id="KW-1185">Reference proteome</keyword>
<reference evidence="2" key="3">
    <citation type="submission" date="2018-08" db="UniProtKB">
        <authorList>
            <consortium name="EnsemblPlants"/>
        </authorList>
    </citation>
    <scope>IDENTIFICATION</scope>
    <source>
        <strain evidence="2">cv. Bd21</strain>
    </source>
</reference>
<evidence type="ECO:0000313" key="2">
    <source>
        <dbReference type="EnsemblPlants" id="PNT70786"/>
    </source>
</evidence>
<dbReference type="EnsemblPlants" id="PNT70786">
    <property type="protein sequence ID" value="PNT70786"/>
    <property type="gene ID" value="BRADI_2g17908v3"/>
</dbReference>
<reference evidence="1" key="2">
    <citation type="submission" date="2017-06" db="EMBL/GenBank/DDBJ databases">
        <title>WGS assembly of Brachypodium distachyon.</title>
        <authorList>
            <consortium name="The International Brachypodium Initiative"/>
            <person name="Lucas S."/>
            <person name="Harmon-Smith M."/>
            <person name="Lail K."/>
            <person name="Tice H."/>
            <person name="Grimwood J."/>
            <person name="Bruce D."/>
            <person name="Barry K."/>
            <person name="Shu S."/>
            <person name="Lindquist E."/>
            <person name="Wang M."/>
            <person name="Pitluck S."/>
            <person name="Vogel J.P."/>
            <person name="Garvin D.F."/>
            <person name="Mockler T.C."/>
            <person name="Schmutz J."/>
            <person name="Rokhsar D."/>
            <person name="Bevan M.W."/>
        </authorList>
    </citation>
    <scope>NUCLEOTIDE SEQUENCE</scope>
    <source>
        <strain evidence="1">Bd21</strain>
    </source>
</reference>
<accession>A0A2K2D925</accession>
<gene>
    <name evidence="1" type="ORF">BRADI_2g17908v3</name>
</gene>
<proteinExistence type="predicted"/>
<evidence type="ECO:0000313" key="1">
    <source>
        <dbReference type="EMBL" id="PNT70786.1"/>
    </source>
</evidence>
<name>A0A2K2D925_BRADI</name>
<sequence>MSKCKVCNPMAIGTGFEQGRRRYRQRRYNFIHGRPRWTRRRSWGLNRTWEGLACDLEHEGAVSEKTQMLEWLQGVIFVWFK</sequence>
<reference evidence="1 2" key="1">
    <citation type="journal article" date="2010" name="Nature">
        <title>Genome sequencing and analysis of the model grass Brachypodium distachyon.</title>
        <authorList>
            <consortium name="International Brachypodium Initiative"/>
        </authorList>
    </citation>
    <scope>NUCLEOTIDE SEQUENCE [LARGE SCALE GENOMIC DNA]</scope>
    <source>
        <strain evidence="1 2">Bd21</strain>
    </source>
</reference>
<organism evidence="1">
    <name type="scientific">Brachypodium distachyon</name>
    <name type="common">Purple false brome</name>
    <name type="synonym">Trachynia distachya</name>
    <dbReference type="NCBI Taxonomy" id="15368"/>
    <lineage>
        <taxon>Eukaryota</taxon>
        <taxon>Viridiplantae</taxon>
        <taxon>Streptophyta</taxon>
        <taxon>Embryophyta</taxon>
        <taxon>Tracheophyta</taxon>
        <taxon>Spermatophyta</taxon>
        <taxon>Magnoliopsida</taxon>
        <taxon>Liliopsida</taxon>
        <taxon>Poales</taxon>
        <taxon>Poaceae</taxon>
        <taxon>BOP clade</taxon>
        <taxon>Pooideae</taxon>
        <taxon>Stipodae</taxon>
        <taxon>Brachypodieae</taxon>
        <taxon>Brachypodium</taxon>
    </lineage>
</organism>